<dbReference type="NCBIfam" id="NF009787">
    <property type="entry name" value="PRK13280.2-1"/>
    <property type="match status" value="1"/>
</dbReference>
<dbReference type="InterPro" id="IPR015254">
    <property type="entry name" value="AGOG-like"/>
</dbReference>
<dbReference type="STRING" id="415426.Hbut_0445"/>
<evidence type="ECO:0000313" key="2">
    <source>
        <dbReference type="Proteomes" id="UP000002593"/>
    </source>
</evidence>
<sequence length="288" mass="32367">MYSINGLRVRRVGEALAVVSPHALDVIERRDPQYKAISMLAEKYGVEALAVIVANALISYRLTLKGEEYWLEFASYFSKAGLPRTAQEIVSAFRGFLSESRGNRRLVEQKLLRIRRAAPLLEDVASDPLRYSDVGLLVEMLARQLRARRHEKTIVFAGKMAYYLFKALNVEVRGLERIPLPVDRRVALITVTSGIADADISTIVSRPDAAIEAWSEIAKISSIPAMRLDAVIWLPAAEMEKNLRRGLEYARDEYARRLVSYSGGSISWPSARKIASEIVYRFPPNTAL</sequence>
<dbReference type="GO" id="GO:0006281">
    <property type="term" value="P:DNA repair"/>
    <property type="evidence" value="ECO:0007669"/>
    <property type="project" value="InterPro"/>
</dbReference>
<dbReference type="Proteomes" id="UP000002593">
    <property type="component" value="Chromosome"/>
</dbReference>
<accession>A2BK00</accession>
<dbReference type="GeneID" id="25393286"/>
<dbReference type="OrthoDB" id="15106at2157"/>
<gene>
    <name evidence="1" type="ordered locus">Hbut_0445</name>
</gene>
<evidence type="ECO:0008006" key="3">
    <source>
        <dbReference type="Google" id="ProtNLM"/>
    </source>
</evidence>
<dbReference type="AlphaFoldDB" id="A2BK00"/>
<proteinExistence type="predicted"/>
<keyword evidence="2" id="KW-1185">Reference proteome</keyword>
<dbReference type="EMBL" id="CP000493">
    <property type="protein sequence ID" value="ABM80311.1"/>
    <property type="molecule type" value="Genomic_DNA"/>
</dbReference>
<dbReference type="SUPFAM" id="SSF48150">
    <property type="entry name" value="DNA-glycosylase"/>
    <property type="match status" value="1"/>
</dbReference>
<name>A2BK00_HYPBU</name>
<dbReference type="GO" id="GO:0003906">
    <property type="term" value="F:DNA-(apurinic or apyrimidinic site) endonuclease activity"/>
    <property type="evidence" value="ECO:0007669"/>
    <property type="project" value="InterPro"/>
</dbReference>
<dbReference type="RefSeq" id="WP_011821629.1">
    <property type="nucleotide sequence ID" value="NC_008818.1"/>
</dbReference>
<dbReference type="GO" id="GO:0016799">
    <property type="term" value="F:hydrolase activity, hydrolyzing N-glycosyl compounds"/>
    <property type="evidence" value="ECO:0007669"/>
    <property type="project" value="InterPro"/>
</dbReference>
<dbReference type="Pfam" id="PF09171">
    <property type="entry name" value="AGOG"/>
    <property type="match status" value="1"/>
</dbReference>
<evidence type="ECO:0000313" key="1">
    <source>
        <dbReference type="EMBL" id="ABM80311.1"/>
    </source>
</evidence>
<dbReference type="HOGENOM" id="CLU_085935_0_0_2"/>
<dbReference type="EnsemblBacteria" id="ABM80311">
    <property type="protein sequence ID" value="ABM80311"/>
    <property type="gene ID" value="Hbut_0445"/>
</dbReference>
<protein>
    <recommendedName>
        <fullName evidence="3">N-glycosylase/DNA lyase</fullName>
    </recommendedName>
</protein>
<dbReference type="InterPro" id="IPR023170">
    <property type="entry name" value="HhH_base_excis_C"/>
</dbReference>
<dbReference type="Gene3D" id="1.10.340.30">
    <property type="entry name" value="Hypothetical protein, domain 2"/>
    <property type="match status" value="1"/>
</dbReference>
<dbReference type="InterPro" id="IPR011257">
    <property type="entry name" value="DNA_glycosylase"/>
</dbReference>
<dbReference type="eggNOG" id="arCOG04144">
    <property type="taxonomic scope" value="Archaea"/>
</dbReference>
<organism evidence="1 2">
    <name type="scientific">Hyperthermus butylicus (strain DSM 5456 / JCM 9403 / PLM1-5)</name>
    <dbReference type="NCBI Taxonomy" id="415426"/>
    <lineage>
        <taxon>Archaea</taxon>
        <taxon>Thermoproteota</taxon>
        <taxon>Thermoprotei</taxon>
        <taxon>Desulfurococcales</taxon>
        <taxon>Pyrodictiaceae</taxon>
        <taxon>Hyperthermus</taxon>
    </lineage>
</organism>
<dbReference type="Gene3D" id="1.10.1670.10">
    <property type="entry name" value="Helix-hairpin-Helix base-excision DNA repair enzymes (C-terminal)"/>
    <property type="match status" value="1"/>
</dbReference>
<reference evidence="1 2" key="1">
    <citation type="journal article" date="2007" name="Archaea">
        <title>The genome of Hyperthermus butylicus: a sulfur-reducing, peptide fermenting, neutrophilic Crenarchaeote growing up to 108 degrees C.</title>
        <authorList>
            <person name="Brugger K."/>
            <person name="Chen L."/>
            <person name="Stark M."/>
            <person name="Zibat A."/>
            <person name="Redder P."/>
            <person name="Ruepp A."/>
            <person name="Awayez M."/>
            <person name="She Q."/>
            <person name="Garrett R.A."/>
            <person name="Klenk H.P."/>
        </authorList>
    </citation>
    <scope>NUCLEOTIDE SEQUENCE [LARGE SCALE GENOMIC DNA]</scope>
    <source>
        <strain evidence="2">DSM 5456 / JCM 9403 / PLM1-5</strain>
    </source>
</reference>
<dbReference type="KEGG" id="hbu:Hbut_0445"/>